<keyword evidence="13" id="KW-1185">Reference proteome</keyword>
<evidence type="ECO:0000256" key="8">
    <source>
        <dbReference type="ARBA" id="ARBA00023224"/>
    </source>
</evidence>
<evidence type="ECO:0000256" key="11">
    <source>
        <dbReference type="SAM" id="Phobius"/>
    </source>
</evidence>
<evidence type="ECO:0000256" key="1">
    <source>
        <dbReference type="ARBA" id="ARBA00004141"/>
    </source>
</evidence>
<evidence type="ECO:0000256" key="7">
    <source>
        <dbReference type="ARBA" id="ARBA00023170"/>
    </source>
</evidence>
<dbReference type="GO" id="GO:0008188">
    <property type="term" value="F:neuropeptide receptor activity"/>
    <property type="evidence" value="ECO:0007669"/>
    <property type="project" value="TreeGrafter"/>
</dbReference>
<keyword evidence="6 11" id="KW-0472">Membrane</keyword>
<evidence type="ECO:0000313" key="13">
    <source>
        <dbReference type="Proteomes" id="UP000515160"/>
    </source>
</evidence>
<reference evidence="14" key="1">
    <citation type="submission" date="2025-08" db="UniProtKB">
        <authorList>
            <consortium name="RefSeq"/>
        </authorList>
    </citation>
    <scope>IDENTIFICATION</scope>
    <source>
        <strain evidence="14">15112-1751.03</strain>
        <tissue evidence="14">Whole Adult</tissue>
    </source>
</reference>
<organism evidence="13 14">
    <name type="scientific">Drosophila albomicans</name>
    <name type="common">Fruit fly</name>
    <dbReference type="NCBI Taxonomy" id="7291"/>
    <lineage>
        <taxon>Eukaryota</taxon>
        <taxon>Metazoa</taxon>
        <taxon>Ecdysozoa</taxon>
        <taxon>Arthropoda</taxon>
        <taxon>Hexapoda</taxon>
        <taxon>Insecta</taxon>
        <taxon>Pterygota</taxon>
        <taxon>Neoptera</taxon>
        <taxon>Endopterygota</taxon>
        <taxon>Diptera</taxon>
        <taxon>Brachycera</taxon>
        <taxon>Muscomorpha</taxon>
        <taxon>Ephydroidea</taxon>
        <taxon>Drosophilidae</taxon>
        <taxon>Drosophila</taxon>
    </lineage>
</organism>
<evidence type="ECO:0000256" key="2">
    <source>
        <dbReference type="ARBA" id="ARBA00010663"/>
    </source>
</evidence>
<feature type="transmembrane region" description="Helical" evidence="11">
    <location>
        <begin position="34"/>
        <end position="55"/>
    </location>
</feature>
<evidence type="ECO:0000256" key="6">
    <source>
        <dbReference type="ARBA" id="ARBA00023136"/>
    </source>
</evidence>
<evidence type="ECO:0000313" key="14">
    <source>
        <dbReference type="RefSeq" id="XP_034102144.1"/>
    </source>
</evidence>
<dbReference type="CDD" id="cd00637">
    <property type="entry name" value="7tm_classA_rhodopsin-like"/>
    <property type="match status" value="1"/>
</dbReference>
<dbReference type="InterPro" id="IPR000276">
    <property type="entry name" value="GPCR_Rhodpsn"/>
</dbReference>
<dbReference type="PROSITE" id="PS00237">
    <property type="entry name" value="G_PROTEIN_RECEP_F1_1"/>
    <property type="match status" value="1"/>
</dbReference>
<dbReference type="PANTHER" id="PTHR24238">
    <property type="entry name" value="G-PROTEIN COUPLED RECEPTOR"/>
    <property type="match status" value="1"/>
</dbReference>
<feature type="region of interest" description="Disordered" evidence="10">
    <location>
        <begin position="413"/>
        <end position="441"/>
    </location>
</feature>
<dbReference type="GO" id="GO:0005886">
    <property type="term" value="C:plasma membrane"/>
    <property type="evidence" value="ECO:0007669"/>
    <property type="project" value="TreeGrafter"/>
</dbReference>
<keyword evidence="3 9" id="KW-0812">Transmembrane</keyword>
<dbReference type="GeneID" id="117566708"/>
<feature type="transmembrane region" description="Helical" evidence="11">
    <location>
        <begin position="6"/>
        <end position="22"/>
    </location>
</feature>
<dbReference type="InterPro" id="IPR017452">
    <property type="entry name" value="GPCR_Rhodpsn_7TM"/>
</dbReference>
<evidence type="ECO:0000256" key="10">
    <source>
        <dbReference type="SAM" id="MobiDB-lite"/>
    </source>
</evidence>
<keyword evidence="8 9" id="KW-0807">Transducer</keyword>
<feature type="transmembrane region" description="Helical" evidence="11">
    <location>
        <begin position="174"/>
        <end position="195"/>
    </location>
</feature>
<name>A0A6P8WFE5_DROAB</name>
<feature type="compositionally biased region" description="Acidic residues" evidence="10">
    <location>
        <begin position="426"/>
        <end position="436"/>
    </location>
</feature>
<evidence type="ECO:0000256" key="5">
    <source>
        <dbReference type="ARBA" id="ARBA00023040"/>
    </source>
</evidence>
<comment type="similarity">
    <text evidence="2 9">Belongs to the G-protein coupled receptor 1 family.</text>
</comment>
<keyword evidence="5 9" id="KW-0297">G-protein coupled receptor</keyword>
<feature type="domain" description="G-protein coupled receptors family 1 profile" evidence="12">
    <location>
        <begin position="14"/>
        <end position="340"/>
    </location>
</feature>
<evidence type="ECO:0000256" key="9">
    <source>
        <dbReference type="RuleBase" id="RU000688"/>
    </source>
</evidence>
<dbReference type="Proteomes" id="UP000515160">
    <property type="component" value="Chromosome 3"/>
</dbReference>
<evidence type="ECO:0000259" key="12">
    <source>
        <dbReference type="PROSITE" id="PS50262"/>
    </source>
</evidence>
<feature type="transmembrane region" description="Helical" evidence="11">
    <location>
        <begin position="286"/>
        <end position="307"/>
    </location>
</feature>
<dbReference type="OrthoDB" id="5957382at2759"/>
<dbReference type="SUPFAM" id="SSF81321">
    <property type="entry name" value="Family A G protein-coupled receptor-like"/>
    <property type="match status" value="1"/>
</dbReference>
<protein>
    <submittedName>
        <fullName evidence="14">5-hydroxytryptamine receptor 1F</fullName>
    </submittedName>
</protein>
<dbReference type="AlphaFoldDB" id="A0A6P8WFE5"/>
<feature type="transmembrane region" description="Helical" evidence="11">
    <location>
        <begin position="113"/>
        <end position="137"/>
    </location>
</feature>
<sequence>MVLVGMLFAIAFVGNIGTLFVNSRRKLRPFFRTCLLALACSDLLYSLSFTTAYVAHFNAPYLELWTLGHFMCSLVPFVNTATIMFSSLVLVAIASDRYMAIRRAASGIWNPSWLFCGLCVGGIMLTSFVCAVPLFVISGVKHIYLQYTDELVVSELQLANVCLGMTGVIEVYNVILLSLIFLPCIVGFFFLNGTIARRLWQRRHFQQQQQEQQPEKMKEEPRFVYLLSKPETTHAMMTAFSVAASMDIATSNSNIISNSNSKSTAMPQLSPAAAARVARHRRMVHVVILMMATFMCLRLPGWIFLILRLYGAFSSPVEWLLYFSFGLLNLTSSALNPIFYTFLSQTLRCLGKMKEQFRNFLCCCPHNREKQGEMDLNPAMPKESTRQSHRCFCCGVQVTWHCYPKADKVPTAPQLSPVEDHHEKTDEEGDDEDDDSNLSHFTGVTGEIFTIYKEKSVATMPNASMESNS</sequence>
<dbReference type="Pfam" id="PF00001">
    <property type="entry name" value="7tm_1"/>
    <property type="match status" value="1"/>
</dbReference>
<keyword evidence="7 9" id="KW-0675">Receptor</keyword>
<dbReference type="PANTHER" id="PTHR24238:SF58">
    <property type="entry name" value="FI22604P1"/>
    <property type="match status" value="1"/>
</dbReference>
<keyword evidence="4 11" id="KW-1133">Transmembrane helix</keyword>
<feature type="transmembrane region" description="Helical" evidence="11">
    <location>
        <begin position="319"/>
        <end position="343"/>
    </location>
</feature>
<comment type="subcellular location">
    <subcellularLocation>
        <location evidence="1">Membrane</location>
        <topology evidence="1">Multi-pass membrane protein</topology>
    </subcellularLocation>
</comment>
<accession>A0A6P8WFE5</accession>
<dbReference type="PROSITE" id="PS50262">
    <property type="entry name" value="G_PROTEIN_RECEP_F1_2"/>
    <property type="match status" value="1"/>
</dbReference>
<feature type="transmembrane region" description="Helical" evidence="11">
    <location>
        <begin position="67"/>
        <end position="93"/>
    </location>
</feature>
<evidence type="ECO:0000256" key="4">
    <source>
        <dbReference type="ARBA" id="ARBA00022989"/>
    </source>
</evidence>
<proteinExistence type="inferred from homology"/>
<gene>
    <name evidence="14" type="primary">LOC117566708</name>
</gene>
<dbReference type="PRINTS" id="PR00237">
    <property type="entry name" value="GPCRRHODOPSN"/>
</dbReference>
<dbReference type="RefSeq" id="XP_034102144.1">
    <property type="nucleotide sequence ID" value="XM_034246253.2"/>
</dbReference>
<dbReference type="Gene3D" id="1.20.1070.10">
    <property type="entry name" value="Rhodopsin 7-helix transmembrane proteins"/>
    <property type="match status" value="1"/>
</dbReference>
<evidence type="ECO:0000256" key="3">
    <source>
        <dbReference type="ARBA" id="ARBA00022692"/>
    </source>
</evidence>